<dbReference type="InterPro" id="IPR052336">
    <property type="entry name" value="MlaD_Phospholipid_Transporter"/>
</dbReference>
<evidence type="ECO:0000259" key="1">
    <source>
        <dbReference type="Pfam" id="PF02470"/>
    </source>
</evidence>
<gene>
    <name evidence="2" type="ORF">PAI11_18510</name>
</gene>
<dbReference type="InterPro" id="IPR003399">
    <property type="entry name" value="Mce/MlaD"/>
</dbReference>
<dbReference type="EMBL" id="AGUD01000124">
    <property type="protein sequence ID" value="EHN11283.1"/>
    <property type="molecule type" value="Genomic_DNA"/>
</dbReference>
<evidence type="ECO:0000313" key="3">
    <source>
        <dbReference type="Proteomes" id="UP000005143"/>
    </source>
</evidence>
<comment type="caution">
    <text evidence="2">The sequence shown here is derived from an EMBL/GenBank/DDBJ whole genome shotgun (WGS) entry which is preliminary data.</text>
</comment>
<keyword evidence="3" id="KW-1185">Reference proteome</keyword>
<proteinExistence type="predicted"/>
<dbReference type="RefSeq" id="WP_007573714.1">
    <property type="nucleotide sequence ID" value="NZ_AGUD01000124.1"/>
</dbReference>
<dbReference type="PANTHER" id="PTHR33371">
    <property type="entry name" value="INTERMEMBRANE PHOSPHOLIPID TRANSPORT SYSTEM BINDING PROTEIN MLAD-RELATED"/>
    <property type="match status" value="1"/>
</dbReference>
<dbReference type="AlphaFoldDB" id="H0E4W6"/>
<feature type="domain" description="Mce/MlaD" evidence="1">
    <location>
        <begin position="43"/>
        <end position="121"/>
    </location>
</feature>
<reference evidence="2 3" key="1">
    <citation type="journal article" date="2013" name="Biodegradation">
        <title>Quantitative proteomic analysis of ibuprofen-degrading Patulibacter sp. strain I11.</title>
        <authorList>
            <person name="Almeida B."/>
            <person name="Kjeldal H."/>
            <person name="Lolas I."/>
            <person name="Knudsen A.D."/>
            <person name="Carvalho G."/>
            <person name="Nielsen K.L."/>
            <person name="Barreto Crespo M.T."/>
            <person name="Stensballe A."/>
            <person name="Nielsen J.L."/>
        </authorList>
    </citation>
    <scope>NUCLEOTIDE SEQUENCE [LARGE SCALE GENOMIC DNA]</scope>
    <source>
        <strain evidence="2 3">I11</strain>
    </source>
</reference>
<name>H0E4W6_9ACTN</name>
<organism evidence="2 3">
    <name type="scientific">Patulibacter medicamentivorans</name>
    <dbReference type="NCBI Taxonomy" id="1097667"/>
    <lineage>
        <taxon>Bacteria</taxon>
        <taxon>Bacillati</taxon>
        <taxon>Actinomycetota</taxon>
        <taxon>Thermoleophilia</taxon>
        <taxon>Solirubrobacterales</taxon>
        <taxon>Patulibacteraceae</taxon>
        <taxon>Patulibacter</taxon>
    </lineage>
</organism>
<evidence type="ECO:0000313" key="2">
    <source>
        <dbReference type="EMBL" id="EHN11283.1"/>
    </source>
</evidence>
<dbReference type="Pfam" id="PF02470">
    <property type="entry name" value="MlaD"/>
    <property type="match status" value="1"/>
</dbReference>
<dbReference type="OrthoDB" id="4516955at2"/>
<accession>H0E4W6</accession>
<sequence>MIRRLRENARYVATILALAVVGLVAAGAVLVKERFPIPFRDDYVVRVVIPTADGVAPGLGQGVNVSGVRVGSISGARIVGTNAELELAIERDQLPRVYRNARADLRPITPVKDMELDLDPGDRSAPALPPGGTIPVGRNSSPVPLADLLSTLDADTRTFLTSLLTGLGRGTKGRAPDLRRILLSLGPTSAQVGQLARALDGRRRDIASLVHDTAAVTRAAAADGRLSDLVVAGNRTLQALGRQDRPLREILAQVPGTLRTAGASLQTVGQLSDQLGPTVEALTPSLRKLPATFADLRGFTDGLTPMLRTQLRPLVVEAQPLARRLGPTLDALSKVTPGITRVAQAANYVLNEVGYNPPGKDEGMLFWLAWFAHNWNSVASGGDAHGAILRVALNVSCEQITGALDLAPLFRLLLGASNICPVTPAP</sequence>
<dbReference type="Proteomes" id="UP000005143">
    <property type="component" value="Unassembled WGS sequence"/>
</dbReference>
<protein>
    <submittedName>
        <fullName evidence="2">Putative Mce family protein</fullName>
    </submittedName>
</protein>
<dbReference type="PANTHER" id="PTHR33371:SF4">
    <property type="entry name" value="INTERMEMBRANE PHOSPHOLIPID TRANSPORT SYSTEM BINDING PROTEIN MLAD"/>
    <property type="match status" value="1"/>
</dbReference>